<dbReference type="Proteomes" id="UP001143463">
    <property type="component" value="Unassembled WGS sequence"/>
</dbReference>
<dbReference type="EMBL" id="BSFQ01000048">
    <property type="protein sequence ID" value="GLL15528.1"/>
    <property type="molecule type" value="Genomic_DNA"/>
</dbReference>
<organism evidence="1 2">
    <name type="scientific">Pseudonocardia halophobica</name>
    <dbReference type="NCBI Taxonomy" id="29401"/>
    <lineage>
        <taxon>Bacteria</taxon>
        <taxon>Bacillati</taxon>
        <taxon>Actinomycetota</taxon>
        <taxon>Actinomycetes</taxon>
        <taxon>Pseudonocardiales</taxon>
        <taxon>Pseudonocardiaceae</taxon>
        <taxon>Pseudonocardia</taxon>
    </lineage>
</organism>
<name>A0A9W6P0D2_9PSEU</name>
<comment type="caution">
    <text evidence="1">The sequence shown here is derived from an EMBL/GenBank/DDBJ whole genome shotgun (WGS) entry which is preliminary data.</text>
</comment>
<accession>A0A9W6P0D2</accession>
<protein>
    <submittedName>
        <fullName evidence="1">Uncharacterized protein</fullName>
    </submittedName>
</protein>
<keyword evidence="2" id="KW-1185">Reference proteome</keyword>
<gene>
    <name evidence="1" type="ORF">GCM10017577_66790</name>
</gene>
<reference evidence="1" key="1">
    <citation type="journal article" date="2014" name="Int. J. Syst. Evol. Microbiol.">
        <title>Complete genome sequence of Corynebacterium casei LMG S-19264T (=DSM 44701T), isolated from a smear-ripened cheese.</title>
        <authorList>
            <consortium name="US DOE Joint Genome Institute (JGI-PGF)"/>
            <person name="Walter F."/>
            <person name="Albersmeier A."/>
            <person name="Kalinowski J."/>
            <person name="Ruckert C."/>
        </authorList>
    </citation>
    <scope>NUCLEOTIDE SEQUENCE</scope>
    <source>
        <strain evidence="1">VKM Ac-1069</strain>
    </source>
</reference>
<dbReference type="AlphaFoldDB" id="A0A9W6P0D2"/>
<proteinExistence type="predicted"/>
<evidence type="ECO:0000313" key="2">
    <source>
        <dbReference type="Proteomes" id="UP001143463"/>
    </source>
</evidence>
<reference evidence="1" key="2">
    <citation type="submission" date="2023-01" db="EMBL/GenBank/DDBJ databases">
        <authorList>
            <person name="Sun Q."/>
            <person name="Evtushenko L."/>
        </authorList>
    </citation>
    <scope>NUCLEOTIDE SEQUENCE</scope>
    <source>
        <strain evidence="1">VKM Ac-1069</strain>
    </source>
</reference>
<evidence type="ECO:0000313" key="1">
    <source>
        <dbReference type="EMBL" id="GLL15528.1"/>
    </source>
</evidence>
<sequence>MVRAGLLDKARPSLHLRPAAAPTEQYRFHRGYLLCATARLHGLVESELRAHRMGPAGVTQ</sequence>